<accession>A0ABU0SS27</accession>
<sequence length="107" mass="11589">MSSGKPSDIGYSGRYAHPMDTTIKVDSKTRDRLAVLAQARGTTMRHLIEQFAESTLTPSELKERAAHTAEYLAEHFGVTVTDEAGAEVLRKVRGQVVAHHAAEQGAA</sequence>
<dbReference type="Proteomes" id="UP001230328">
    <property type="component" value="Unassembled WGS sequence"/>
</dbReference>
<proteinExistence type="predicted"/>
<organism evidence="1 2">
    <name type="scientific">Streptomyces umbrinus</name>
    <dbReference type="NCBI Taxonomy" id="67370"/>
    <lineage>
        <taxon>Bacteria</taxon>
        <taxon>Bacillati</taxon>
        <taxon>Actinomycetota</taxon>
        <taxon>Actinomycetes</taxon>
        <taxon>Kitasatosporales</taxon>
        <taxon>Streptomycetaceae</taxon>
        <taxon>Streptomyces</taxon>
        <taxon>Streptomyces phaeochromogenes group</taxon>
    </lineage>
</organism>
<dbReference type="EMBL" id="JAUSZI010000002">
    <property type="protein sequence ID" value="MDQ1026356.1"/>
    <property type="molecule type" value="Genomic_DNA"/>
</dbReference>
<comment type="caution">
    <text evidence="1">The sequence shown here is derived from an EMBL/GenBank/DDBJ whole genome shotgun (WGS) entry which is preliminary data.</text>
</comment>
<evidence type="ECO:0000313" key="1">
    <source>
        <dbReference type="EMBL" id="MDQ1026356.1"/>
    </source>
</evidence>
<evidence type="ECO:0000313" key="2">
    <source>
        <dbReference type="Proteomes" id="UP001230328"/>
    </source>
</evidence>
<protein>
    <submittedName>
        <fullName evidence="1">Transcriptional regulator</fullName>
    </submittedName>
</protein>
<gene>
    <name evidence="1" type="ORF">QF035_003938</name>
</gene>
<reference evidence="1 2" key="1">
    <citation type="submission" date="2023-07" db="EMBL/GenBank/DDBJ databases">
        <title>Comparative genomics of wheat-associated soil bacteria to identify genetic determinants of phenazine resistance.</title>
        <authorList>
            <person name="Mouncey N."/>
        </authorList>
    </citation>
    <scope>NUCLEOTIDE SEQUENCE [LARGE SCALE GENOMIC DNA]</scope>
    <source>
        <strain evidence="1 2">V2I4</strain>
    </source>
</reference>
<keyword evidence="2" id="KW-1185">Reference proteome</keyword>
<name>A0ABU0SS27_9ACTN</name>